<sequence>MMSSTDTDQDSTWYGDGLSFECTRCGACCTGAPGYVWVIAEEIAQLAAYRGETIEQFSKQYVRRVGQRYSLIEKPGGDCVFWDKASGCTVYSARPVQCRTWPFWPENLETPEDWEGVKSVCPGSGRGRLFSLEEIQASAARVHS</sequence>
<dbReference type="Pfam" id="PF03692">
    <property type="entry name" value="CxxCxxCC"/>
    <property type="match status" value="1"/>
</dbReference>
<dbReference type="AlphaFoldDB" id="A0AAU7C9H1"/>
<proteinExistence type="predicted"/>
<dbReference type="InterPro" id="IPR005358">
    <property type="entry name" value="Puta_zinc/iron-chelating_dom"/>
</dbReference>
<dbReference type="RefSeq" id="WP_406694641.1">
    <property type="nucleotide sequence ID" value="NZ_CP155447.1"/>
</dbReference>
<protein>
    <submittedName>
        <fullName evidence="1">YkgJ family cysteine cluster protein</fullName>
    </submittedName>
</protein>
<name>A0AAU7C9H1_9BACT</name>
<dbReference type="PANTHER" id="PTHR35866">
    <property type="entry name" value="PUTATIVE-RELATED"/>
    <property type="match status" value="1"/>
</dbReference>
<evidence type="ECO:0000313" key="1">
    <source>
        <dbReference type="EMBL" id="XBH01896.1"/>
    </source>
</evidence>
<organism evidence="1">
    <name type="scientific">Singulisphaera sp. Ch08</name>
    <dbReference type="NCBI Taxonomy" id="3120278"/>
    <lineage>
        <taxon>Bacteria</taxon>
        <taxon>Pseudomonadati</taxon>
        <taxon>Planctomycetota</taxon>
        <taxon>Planctomycetia</taxon>
        <taxon>Isosphaerales</taxon>
        <taxon>Isosphaeraceae</taxon>
        <taxon>Singulisphaera</taxon>
    </lineage>
</organism>
<dbReference type="PANTHER" id="PTHR35866:SF1">
    <property type="entry name" value="YKGJ FAMILY CYSTEINE CLUSTER PROTEIN"/>
    <property type="match status" value="1"/>
</dbReference>
<reference evidence="1" key="1">
    <citation type="submission" date="2024-05" db="EMBL/GenBank/DDBJ databases">
        <title>Planctomycetes of the genus Singulisphaera possess chitinolytic capabilities.</title>
        <authorList>
            <person name="Ivanova A."/>
        </authorList>
    </citation>
    <scope>NUCLEOTIDE SEQUENCE</scope>
    <source>
        <strain evidence="1">Ch08T</strain>
    </source>
</reference>
<dbReference type="EMBL" id="CP155447">
    <property type="protein sequence ID" value="XBH01896.1"/>
    <property type="molecule type" value="Genomic_DNA"/>
</dbReference>
<gene>
    <name evidence="1" type="ORF">V5E97_26630</name>
</gene>
<accession>A0AAU7C9H1</accession>